<reference evidence="1" key="1">
    <citation type="submission" date="2023-10" db="EMBL/GenBank/DDBJ databases">
        <title>Chromosome-level genome of the transformable northern wattle, Acacia crassicarpa.</title>
        <authorList>
            <person name="Massaro I."/>
            <person name="Sinha N.R."/>
            <person name="Poethig S."/>
            <person name="Leichty A.R."/>
        </authorList>
    </citation>
    <scope>NUCLEOTIDE SEQUENCE</scope>
    <source>
        <strain evidence="1">Acra3RX</strain>
        <tissue evidence="1">Leaf</tissue>
    </source>
</reference>
<dbReference type="Proteomes" id="UP001293593">
    <property type="component" value="Unassembled WGS sequence"/>
</dbReference>
<proteinExistence type="predicted"/>
<organism evidence="1 2">
    <name type="scientific">Acacia crassicarpa</name>
    <name type="common">northern wattle</name>
    <dbReference type="NCBI Taxonomy" id="499986"/>
    <lineage>
        <taxon>Eukaryota</taxon>
        <taxon>Viridiplantae</taxon>
        <taxon>Streptophyta</taxon>
        <taxon>Embryophyta</taxon>
        <taxon>Tracheophyta</taxon>
        <taxon>Spermatophyta</taxon>
        <taxon>Magnoliopsida</taxon>
        <taxon>eudicotyledons</taxon>
        <taxon>Gunneridae</taxon>
        <taxon>Pentapetalae</taxon>
        <taxon>rosids</taxon>
        <taxon>fabids</taxon>
        <taxon>Fabales</taxon>
        <taxon>Fabaceae</taxon>
        <taxon>Caesalpinioideae</taxon>
        <taxon>mimosoid clade</taxon>
        <taxon>Acacieae</taxon>
        <taxon>Acacia</taxon>
    </lineage>
</organism>
<evidence type="ECO:0000313" key="1">
    <source>
        <dbReference type="EMBL" id="KAK4261124.1"/>
    </source>
</evidence>
<sequence>MAANEDIGMLVLKPQPSQTNELWKQDMQRNQSQMDVLQEKVMEVKGLAYRVQRKMQERN</sequence>
<accession>A0AAE1JXF5</accession>
<dbReference type="AlphaFoldDB" id="A0AAE1JXF5"/>
<name>A0AAE1JXF5_9FABA</name>
<protein>
    <submittedName>
        <fullName evidence="1">Uncharacterized protein</fullName>
    </submittedName>
</protein>
<keyword evidence="2" id="KW-1185">Reference proteome</keyword>
<comment type="caution">
    <text evidence="1">The sequence shown here is derived from an EMBL/GenBank/DDBJ whole genome shotgun (WGS) entry which is preliminary data.</text>
</comment>
<evidence type="ECO:0000313" key="2">
    <source>
        <dbReference type="Proteomes" id="UP001293593"/>
    </source>
</evidence>
<dbReference type="EMBL" id="JAWXYG010000010">
    <property type="protein sequence ID" value="KAK4261124.1"/>
    <property type="molecule type" value="Genomic_DNA"/>
</dbReference>
<gene>
    <name evidence="1" type="ORF">QN277_004168</name>
</gene>